<evidence type="ECO:0000313" key="2">
    <source>
        <dbReference type="Proteomes" id="UP000789920"/>
    </source>
</evidence>
<evidence type="ECO:0000313" key="1">
    <source>
        <dbReference type="EMBL" id="CAG8714756.1"/>
    </source>
</evidence>
<protein>
    <submittedName>
        <fullName evidence="1">8189_t:CDS:1</fullName>
    </submittedName>
</protein>
<organism evidence="1 2">
    <name type="scientific">Racocetra persica</name>
    <dbReference type="NCBI Taxonomy" id="160502"/>
    <lineage>
        <taxon>Eukaryota</taxon>
        <taxon>Fungi</taxon>
        <taxon>Fungi incertae sedis</taxon>
        <taxon>Mucoromycota</taxon>
        <taxon>Glomeromycotina</taxon>
        <taxon>Glomeromycetes</taxon>
        <taxon>Diversisporales</taxon>
        <taxon>Gigasporaceae</taxon>
        <taxon>Racocetra</taxon>
    </lineage>
</organism>
<reference evidence="1" key="1">
    <citation type="submission" date="2021-06" db="EMBL/GenBank/DDBJ databases">
        <authorList>
            <person name="Kallberg Y."/>
            <person name="Tangrot J."/>
            <person name="Rosling A."/>
        </authorList>
    </citation>
    <scope>NUCLEOTIDE SEQUENCE</scope>
    <source>
        <strain evidence="1">MA461A</strain>
    </source>
</reference>
<dbReference type="Proteomes" id="UP000789920">
    <property type="component" value="Unassembled WGS sequence"/>
</dbReference>
<feature type="non-terminal residue" evidence="1">
    <location>
        <position position="252"/>
    </location>
</feature>
<accession>A0ACA9PNS9</accession>
<sequence>MIKEEKQIEAQNFIDQQNIEVKNKLNVWTDGYCKRNSLSDAIGEIYAVIRALEICDKKENLIINTDSNYIIISRDVKKPQTNFDLVNRFNDLIKEREGKTYLKHVKEHSGIYGNEQADRLAYLGSKKPDVELILPELLAQDDDIIVGVKLPKLYTWDFKTGQYKMILNKNGKITNNYKDVVGVLLTIPKNQKSCSICKKDNVRMLGFNKHTHIEIGRYKRKQEDKQNRKLTKKQGKRKEVKCSICGKCGFNK</sequence>
<name>A0ACA9PNS9_9GLOM</name>
<keyword evidence="2" id="KW-1185">Reference proteome</keyword>
<proteinExistence type="predicted"/>
<gene>
    <name evidence="1" type="ORF">RPERSI_LOCUS10800</name>
</gene>
<dbReference type="EMBL" id="CAJVQC010021723">
    <property type="protein sequence ID" value="CAG8714756.1"/>
    <property type="molecule type" value="Genomic_DNA"/>
</dbReference>
<comment type="caution">
    <text evidence="1">The sequence shown here is derived from an EMBL/GenBank/DDBJ whole genome shotgun (WGS) entry which is preliminary data.</text>
</comment>